<keyword evidence="2" id="KW-1185">Reference proteome</keyword>
<dbReference type="Proteomes" id="UP000295325">
    <property type="component" value="Unassembled WGS sequence"/>
</dbReference>
<dbReference type="EMBL" id="SOAZ01000004">
    <property type="protein sequence ID" value="TDT62409.1"/>
    <property type="molecule type" value="Genomic_DNA"/>
</dbReference>
<gene>
    <name evidence="1" type="ORF">EDD71_104140</name>
</gene>
<dbReference type="InterPro" id="IPR021321">
    <property type="entry name" value="DUF2922"/>
</dbReference>
<organism evidence="1 2">
    <name type="scientific">Fonticella tunisiensis</name>
    <dbReference type="NCBI Taxonomy" id="1096341"/>
    <lineage>
        <taxon>Bacteria</taxon>
        <taxon>Bacillati</taxon>
        <taxon>Bacillota</taxon>
        <taxon>Clostridia</taxon>
        <taxon>Eubacteriales</taxon>
        <taxon>Clostridiaceae</taxon>
        <taxon>Fonticella</taxon>
    </lineage>
</organism>
<proteinExistence type="predicted"/>
<accession>A0A4R7KTD7</accession>
<dbReference type="OrthoDB" id="9795264at2"/>
<evidence type="ECO:0000313" key="2">
    <source>
        <dbReference type="Proteomes" id="UP000295325"/>
    </source>
</evidence>
<sequence length="72" mass="7971">MAKTLQLVFQNQAGKNVTINIPEVRDGLTSEEIKNLMQLIITKNIFESTGGDLVALMEANIISRDVQEVAVR</sequence>
<dbReference type="RefSeq" id="WP_133627407.1">
    <property type="nucleotide sequence ID" value="NZ_SOAZ01000004.1"/>
</dbReference>
<reference evidence="1 2" key="1">
    <citation type="submission" date="2019-03" db="EMBL/GenBank/DDBJ databases">
        <title>Genomic Encyclopedia of Type Strains, Phase IV (KMG-IV): sequencing the most valuable type-strain genomes for metagenomic binning, comparative biology and taxonomic classification.</title>
        <authorList>
            <person name="Goeker M."/>
        </authorList>
    </citation>
    <scope>NUCLEOTIDE SEQUENCE [LARGE SCALE GENOMIC DNA]</scope>
    <source>
        <strain evidence="1 2">DSM 24455</strain>
    </source>
</reference>
<protein>
    <submittedName>
        <fullName evidence="1">DUF2922 family protein</fullName>
    </submittedName>
</protein>
<name>A0A4R7KTD7_9CLOT</name>
<dbReference type="Pfam" id="PF11148">
    <property type="entry name" value="DUF2922"/>
    <property type="match status" value="1"/>
</dbReference>
<comment type="caution">
    <text evidence="1">The sequence shown here is derived from an EMBL/GenBank/DDBJ whole genome shotgun (WGS) entry which is preliminary data.</text>
</comment>
<dbReference type="AlphaFoldDB" id="A0A4R7KTD7"/>
<evidence type="ECO:0000313" key="1">
    <source>
        <dbReference type="EMBL" id="TDT62409.1"/>
    </source>
</evidence>